<dbReference type="AlphaFoldDB" id="A0A067SLX5"/>
<evidence type="ECO:0000313" key="3">
    <source>
        <dbReference type="Proteomes" id="UP000027222"/>
    </source>
</evidence>
<dbReference type="OrthoDB" id="2552152at2759"/>
<evidence type="ECO:0000313" key="2">
    <source>
        <dbReference type="EMBL" id="KDR71007.1"/>
    </source>
</evidence>
<feature type="region of interest" description="Disordered" evidence="1">
    <location>
        <begin position="1"/>
        <end position="33"/>
    </location>
</feature>
<dbReference type="HOGENOM" id="CLU_1277697_0_0_1"/>
<name>A0A067SLX5_GALM3</name>
<protein>
    <recommendedName>
        <fullName evidence="4">BZIP domain-containing protein</fullName>
    </recommendedName>
</protein>
<dbReference type="InterPro" id="IPR046347">
    <property type="entry name" value="bZIP_sf"/>
</dbReference>
<accession>A0A067SLX5</accession>
<dbReference type="Gene3D" id="1.20.5.170">
    <property type="match status" value="1"/>
</dbReference>
<evidence type="ECO:0008006" key="4">
    <source>
        <dbReference type="Google" id="ProtNLM"/>
    </source>
</evidence>
<dbReference type="SUPFAM" id="SSF57959">
    <property type="entry name" value="Leucine zipper domain"/>
    <property type="match status" value="1"/>
</dbReference>
<organism evidence="2 3">
    <name type="scientific">Galerina marginata (strain CBS 339.88)</name>
    <dbReference type="NCBI Taxonomy" id="685588"/>
    <lineage>
        <taxon>Eukaryota</taxon>
        <taxon>Fungi</taxon>
        <taxon>Dikarya</taxon>
        <taxon>Basidiomycota</taxon>
        <taxon>Agaricomycotina</taxon>
        <taxon>Agaricomycetes</taxon>
        <taxon>Agaricomycetidae</taxon>
        <taxon>Agaricales</taxon>
        <taxon>Agaricineae</taxon>
        <taxon>Strophariaceae</taxon>
        <taxon>Galerina</taxon>
    </lineage>
</organism>
<keyword evidence="3" id="KW-1185">Reference proteome</keyword>
<evidence type="ECO:0000256" key="1">
    <source>
        <dbReference type="SAM" id="MobiDB-lite"/>
    </source>
</evidence>
<dbReference type="CDD" id="cd14688">
    <property type="entry name" value="bZIP_YAP"/>
    <property type="match status" value="1"/>
</dbReference>
<dbReference type="EMBL" id="KL142394">
    <property type="protein sequence ID" value="KDR71007.1"/>
    <property type="molecule type" value="Genomic_DNA"/>
</dbReference>
<dbReference type="Proteomes" id="UP000027222">
    <property type="component" value="Unassembled WGS sequence"/>
</dbReference>
<sequence>MYSARDAGISPTKRGRKADLSLPSTRSRDTQRAFRARRASHLKSLELRVMELESENRRLRRAMKLPTVDRPALGSGPTGISPRYEPSDNDTDDDSVRLSYVGSPPPHTFFTEIPDPTSSRGFHSSKKDQIQIGDMQTRKVNGRDASNRSVQGQTLDRHHDSTLTFGLLQQPIHLLQPIPLPFQQPCGFIQATSFTHTSPNPYNIHELTYTIANVPE</sequence>
<feature type="region of interest" description="Disordered" evidence="1">
    <location>
        <begin position="62"/>
        <end position="127"/>
    </location>
</feature>
<proteinExistence type="predicted"/>
<gene>
    <name evidence="2" type="ORF">GALMADRAFT_144092</name>
</gene>
<reference evidence="3" key="1">
    <citation type="journal article" date="2014" name="Proc. Natl. Acad. Sci. U.S.A.">
        <title>Extensive sampling of basidiomycete genomes demonstrates inadequacy of the white-rot/brown-rot paradigm for wood decay fungi.</title>
        <authorList>
            <person name="Riley R."/>
            <person name="Salamov A.A."/>
            <person name="Brown D.W."/>
            <person name="Nagy L.G."/>
            <person name="Floudas D."/>
            <person name="Held B.W."/>
            <person name="Levasseur A."/>
            <person name="Lombard V."/>
            <person name="Morin E."/>
            <person name="Otillar R."/>
            <person name="Lindquist E.A."/>
            <person name="Sun H."/>
            <person name="LaButti K.M."/>
            <person name="Schmutz J."/>
            <person name="Jabbour D."/>
            <person name="Luo H."/>
            <person name="Baker S.E."/>
            <person name="Pisabarro A.G."/>
            <person name="Walton J.D."/>
            <person name="Blanchette R.A."/>
            <person name="Henrissat B."/>
            <person name="Martin F."/>
            <person name="Cullen D."/>
            <person name="Hibbett D.S."/>
            <person name="Grigoriev I.V."/>
        </authorList>
    </citation>
    <scope>NUCLEOTIDE SEQUENCE [LARGE SCALE GENOMIC DNA]</scope>
    <source>
        <strain evidence="3">CBS 339.88</strain>
    </source>
</reference>
<dbReference type="GO" id="GO:0003700">
    <property type="term" value="F:DNA-binding transcription factor activity"/>
    <property type="evidence" value="ECO:0007669"/>
    <property type="project" value="InterPro"/>
</dbReference>